<accession>A0A7W6HI37</accession>
<gene>
    <name evidence="1" type="ORF">GGR03_004771</name>
</gene>
<evidence type="ECO:0000313" key="1">
    <source>
        <dbReference type="EMBL" id="MBB4005669.1"/>
    </source>
</evidence>
<protein>
    <recommendedName>
        <fullName evidence="3">DUF3095 family protein</fullName>
    </recommendedName>
</protein>
<sequence length="395" mass="41372">MTVQNISNKTTDLAFYEALPRLQDFRRLADPAVYAPLPADWVIGVADIVRSTEAVVNGGYKAVNTVAAAVIAALANALGGRDFPFVFSGDGAGFALPASESGTGRQTLAAVAGWAGEAFGFELRTAMVSVAEIRASGRDVRVARFTPSGGVAYAMFDGGGLAFAERCMKQGQYRIPAAEGEAARPDLDGLSCRFSAMPAKRGLVLSVIAVPAAEPGADFATLVHDLLAMAAEGGDDANPVPPGGPPLHWPTAGLAIEARTAAASTGRPLWLSQLSVGLRSLLAHLTFRSGVRVGAFEPDRYRVELAGNSDFRKFDDGLRMTLDCTLELADRITARLAKAEAEGVAFAGTHRQQAALMTCFVPVASRSDHLHFVDGAMGGYAAAAAMAFRRATRQG</sequence>
<evidence type="ECO:0000313" key="2">
    <source>
        <dbReference type="Proteomes" id="UP000588647"/>
    </source>
</evidence>
<dbReference type="RefSeq" id="WP_252920348.1">
    <property type="nucleotide sequence ID" value="NZ_JAAAMM010000007.1"/>
</dbReference>
<organism evidence="1 2">
    <name type="scientific">Aurantimonas endophytica</name>
    <dbReference type="NCBI Taxonomy" id="1522175"/>
    <lineage>
        <taxon>Bacteria</taxon>
        <taxon>Pseudomonadati</taxon>
        <taxon>Pseudomonadota</taxon>
        <taxon>Alphaproteobacteria</taxon>
        <taxon>Hyphomicrobiales</taxon>
        <taxon>Aurantimonadaceae</taxon>
        <taxon>Aurantimonas</taxon>
    </lineage>
</organism>
<name>A0A7W6HI37_9HYPH</name>
<dbReference type="Proteomes" id="UP000588647">
    <property type="component" value="Unassembled WGS sequence"/>
</dbReference>
<evidence type="ECO:0008006" key="3">
    <source>
        <dbReference type="Google" id="ProtNLM"/>
    </source>
</evidence>
<comment type="caution">
    <text evidence="1">The sequence shown here is derived from an EMBL/GenBank/DDBJ whole genome shotgun (WGS) entry which is preliminary data.</text>
</comment>
<proteinExistence type="predicted"/>
<reference evidence="1 2" key="1">
    <citation type="submission" date="2020-08" db="EMBL/GenBank/DDBJ databases">
        <title>Genomic Encyclopedia of Type Strains, Phase IV (KMG-IV): sequencing the most valuable type-strain genomes for metagenomic binning, comparative biology and taxonomic classification.</title>
        <authorList>
            <person name="Goeker M."/>
        </authorList>
    </citation>
    <scope>NUCLEOTIDE SEQUENCE [LARGE SCALE GENOMIC DNA]</scope>
    <source>
        <strain evidence="1 2">DSM 103570</strain>
    </source>
</reference>
<dbReference type="InterPro" id="IPR021445">
    <property type="entry name" value="DUF3095"/>
</dbReference>
<dbReference type="Pfam" id="PF11294">
    <property type="entry name" value="DUF3095"/>
    <property type="match status" value="1"/>
</dbReference>
<keyword evidence="2" id="KW-1185">Reference proteome</keyword>
<dbReference type="EMBL" id="JACIEM010000007">
    <property type="protein sequence ID" value="MBB4005669.1"/>
    <property type="molecule type" value="Genomic_DNA"/>
</dbReference>
<dbReference type="AlphaFoldDB" id="A0A7W6HI37"/>